<proteinExistence type="predicted"/>
<accession>A0A0A3J4Z0</accession>
<dbReference type="GO" id="GO:0016747">
    <property type="term" value="F:acyltransferase activity, transferring groups other than amino-acyl groups"/>
    <property type="evidence" value="ECO:0007669"/>
    <property type="project" value="InterPro"/>
</dbReference>
<dbReference type="eggNOG" id="COG0456">
    <property type="taxonomic scope" value="Bacteria"/>
</dbReference>
<dbReference type="AlphaFoldDB" id="A0A0A3J4Z0"/>
<dbReference type="Pfam" id="PF00583">
    <property type="entry name" value="Acetyltransf_1"/>
    <property type="match status" value="1"/>
</dbReference>
<dbReference type="InterPro" id="IPR016181">
    <property type="entry name" value="Acyl_CoA_acyltransferase"/>
</dbReference>
<evidence type="ECO:0000313" key="3">
    <source>
        <dbReference type="Proteomes" id="UP000030437"/>
    </source>
</evidence>
<dbReference type="CDD" id="cd04301">
    <property type="entry name" value="NAT_SF"/>
    <property type="match status" value="1"/>
</dbReference>
<gene>
    <name evidence="2" type="ORF">CD32_22865</name>
</gene>
<dbReference type="InterPro" id="IPR000182">
    <property type="entry name" value="GNAT_dom"/>
</dbReference>
<feature type="domain" description="N-acetyltransferase" evidence="1">
    <location>
        <begin position="5"/>
        <end position="146"/>
    </location>
</feature>
<protein>
    <submittedName>
        <fullName evidence="2">GCN5 family acetyltransferase</fullName>
    </submittedName>
</protein>
<evidence type="ECO:0000259" key="1">
    <source>
        <dbReference type="PROSITE" id="PS51186"/>
    </source>
</evidence>
<reference evidence="2 3" key="1">
    <citation type="submission" date="2014-02" db="EMBL/GenBank/DDBJ databases">
        <title>Draft genome sequence of Lysinibacillus odysseyi NBRC 100172.</title>
        <authorList>
            <person name="Zhang F."/>
            <person name="Wang G."/>
            <person name="Zhang L."/>
        </authorList>
    </citation>
    <scope>NUCLEOTIDE SEQUENCE [LARGE SCALE GENOMIC DNA]</scope>
    <source>
        <strain evidence="2 3">NBRC 100172</strain>
    </source>
</reference>
<keyword evidence="3" id="KW-1185">Reference proteome</keyword>
<dbReference type="STRING" id="1220589.CD32_22865"/>
<dbReference type="Gene3D" id="3.40.630.30">
    <property type="match status" value="1"/>
</dbReference>
<keyword evidence="2" id="KW-0808">Transferase</keyword>
<dbReference type="EMBL" id="JPVP01000060">
    <property type="protein sequence ID" value="KGR82132.1"/>
    <property type="molecule type" value="Genomic_DNA"/>
</dbReference>
<name>A0A0A3J4Z0_9BACI</name>
<dbReference type="OrthoDB" id="9787920at2"/>
<dbReference type="SUPFAM" id="SSF55729">
    <property type="entry name" value="Acyl-CoA N-acyltransferases (Nat)"/>
    <property type="match status" value="1"/>
</dbReference>
<comment type="caution">
    <text evidence="2">The sequence shown here is derived from an EMBL/GenBank/DDBJ whole genome shotgun (WGS) entry which is preliminary data.</text>
</comment>
<dbReference type="PROSITE" id="PS51186">
    <property type="entry name" value="GNAT"/>
    <property type="match status" value="1"/>
</dbReference>
<organism evidence="2 3">
    <name type="scientific">Lysinibacillus odysseyi 34hs-1 = NBRC 100172</name>
    <dbReference type="NCBI Taxonomy" id="1220589"/>
    <lineage>
        <taxon>Bacteria</taxon>
        <taxon>Bacillati</taxon>
        <taxon>Bacillota</taxon>
        <taxon>Bacilli</taxon>
        <taxon>Bacillales</taxon>
        <taxon>Bacillaceae</taxon>
        <taxon>Lysinibacillus</taxon>
    </lineage>
</organism>
<dbReference type="Proteomes" id="UP000030437">
    <property type="component" value="Unassembled WGS sequence"/>
</dbReference>
<dbReference type="RefSeq" id="WP_081978068.1">
    <property type="nucleotide sequence ID" value="NZ_AVCX01000001.1"/>
</dbReference>
<sequence>MDYQIEIDLHPNKEFADFLSKMIREFNNEHSIYHLEARKKGGVQPINLIVSDSNNVWVGGINADVYWGWVEIHNFWFQNSYRNKGVGSRLLKQLELIAKEKGATKALLTTFEFQARSYYEKHGYQVVGEIKDYPPGSSYYTMVKQF</sequence>
<evidence type="ECO:0000313" key="2">
    <source>
        <dbReference type="EMBL" id="KGR82132.1"/>
    </source>
</evidence>